<dbReference type="InterPro" id="IPR014710">
    <property type="entry name" value="RmlC-like_jellyroll"/>
</dbReference>
<dbReference type="KEGG" id="gtt:GUITHDRAFT_112259"/>
<evidence type="ECO:0000313" key="4">
    <source>
        <dbReference type="Proteomes" id="UP000011087"/>
    </source>
</evidence>
<reference evidence="2 4" key="1">
    <citation type="journal article" date="2012" name="Nature">
        <title>Algal genomes reveal evolutionary mosaicism and the fate of nucleomorphs.</title>
        <authorList>
            <consortium name="DOE Joint Genome Institute"/>
            <person name="Curtis B.A."/>
            <person name="Tanifuji G."/>
            <person name="Burki F."/>
            <person name="Gruber A."/>
            <person name="Irimia M."/>
            <person name="Maruyama S."/>
            <person name="Arias M.C."/>
            <person name="Ball S.G."/>
            <person name="Gile G.H."/>
            <person name="Hirakawa Y."/>
            <person name="Hopkins J.F."/>
            <person name="Kuo A."/>
            <person name="Rensing S.A."/>
            <person name="Schmutz J."/>
            <person name="Symeonidi A."/>
            <person name="Elias M."/>
            <person name="Eveleigh R.J."/>
            <person name="Herman E.K."/>
            <person name="Klute M.J."/>
            <person name="Nakayama T."/>
            <person name="Obornik M."/>
            <person name="Reyes-Prieto A."/>
            <person name="Armbrust E.V."/>
            <person name="Aves S.J."/>
            <person name="Beiko R.G."/>
            <person name="Coutinho P."/>
            <person name="Dacks J.B."/>
            <person name="Durnford D.G."/>
            <person name="Fast N.M."/>
            <person name="Green B.R."/>
            <person name="Grisdale C.J."/>
            <person name="Hempel F."/>
            <person name="Henrissat B."/>
            <person name="Hoppner M.P."/>
            <person name="Ishida K."/>
            <person name="Kim E."/>
            <person name="Koreny L."/>
            <person name="Kroth P.G."/>
            <person name="Liu Y."/>
            <person name="Malik S.B."/>
            <person name="Maier U.G."/>
            <person name="McRose D."/>
            <person name="Mock T."/>
            <person name="Neilson J.A."/>
            <person name="Onodera N.T."/>
            <person name="Poole A.M."/>
            <person name="Pritham E.J."/>
            <person name="Richards T.A."/>
            <person name="Rocap G."/>
            <person name="Roy S.W."/>
            <person name="Sarai C."/>
            <person name="Schaack S."/>
            <person name="Shirato S."/>
            <person name="Slamovits C.H."/>
            <person name="Spencer D.F."/>
            <person name="Suzuki S."/>
            <person name="Worden A.Z."/>
            <person name="Zauner S."/>
            <person name="Barry K."/>
            <person name="Bell C."/>
            <person name="Bharti A.K."/>
            <person name="Crow J.A."/>
            <person name="Grimwood J."/>
            <person name="Kramer R."/>
            <person name="Lindquist E."/>
            <person name="Lucas S."/>
            <person name="Salamov A."/>
            <person name="McFadden G.I."/>
            <person name="Lane C.E."/>
            <person name="Keeling P.J."/>
            <person name="Gray M.W."/>
            <person name="Grigoriev I.V."/>
            <person name="Archibald J.M."/>
        </authorList>
    </citation>
    <scope>NUCLEOTIDE SEQUENCE</scope>
    <source>
        <strain evidence="2 4">CCMP2712</strain>
    </source>
</reference>
<dbReference type="Gene3D" id="2.60.120.10">
    <property type="entry name" value="Jelly Rolls"/>
    <property type="match status" value="1"/>
</dbReference>
<reference evidence="3" key="3">
    <citation type="submission" date="2015-06" db="UniProtKB">
        <authorList>
            <consortium name="EnsemblProtists"/>
        </authorList>
    </citation>
    <scope>IDENTIFICATION</scope>
</reference>
<reference evidence="4" key="2">
    <citation type="submission" date="2012-11" db="EMBL/GenBank/DDBJ databases">
        <authorList>
            <person name="Kuo A."/>
            <person name="Curtis B.A."/>
            <person name="Tanifuji G."/>
            <person name="Burki F."/>
            <person name="Gruber A."/>
            <person name="Irimia M."/>
            <person name="Maruyama S."/>
            <person name="Arias M.C."/>
            <person name="Ball S.G."/>
            <person name="Gile G.H."/>
            <person name="Hirakawa Y."/>
            <person name="Hopkins J.F."/>
            <person name="Rensing S.A."/>
            <person name="Schmutz J."/>
            <person name="Symeonidi A."/>
            <person name="Elias M."/>
            <person name="Eveleigh R.J."/>
            <person name="Herman E.K."/>
            <person name="Klute M.J."/>
            <person name="Nakayama T."/>
            <person name="Obornik M."/>
            <person name="Reyes-Prieto A."/>
            <person name="Armbrust E.V."/>
            <person name="Aves S.J."/>
            <person name="Beiko R.G."/>
            <person name="Coutinho P."/>
            <person name="Dacks J.B."/>
            <person name="Durnford D.G."/>
            <person name="Fast N.M."/>
            <person name="Green B.R."/>
            <person name="Grisdale C."/>
            <person name="Hempe F."/>
            <person name="Henrissat B."/>
            <person name="Hoppner M.P."/>
            <person name="Ishida K.-I."/>
            <person name="Kim E."/>
            <person name="Koreny L."/>
            <person name="Kroth P.G."/>
            <person name="Liu Y."/>
            <person name="Malik S.-B."/>
            <person name="Maier U.G."/>
            <person name="McRose D."/>
            <person name="Mock T."/>
            <person name="Neilson J.A."/>
            <person name="Onodera N.T."/>
            <person name="Poole A.M."/>
            <person name="Pritham E.J."/>
            <person name="Richards T.A."/>
            <person name="Rocap G."/>
            <person name="Roy S.W."/>
            <person name="Sarai C."/>
            <person name="Schaack S."/>
            <person name="Shirato S."/>
            <person name="Slamovits C.H."/>
            <person name="Spencer D.F."/>
            <person name="Suzuki S."/>
            <person name="Worden A.Z."/>
            <person name="Zauner S."/>
            <person name="Barry K."/>
            <person name="Bell C."/>
            <person name="Bharti A.K."/>
            <person name="Crow J.A."/>
            <person name="Grimwood J."/>
            <person name="Kramer R."/>
            <person name="Lindquist E."/>
            <person name="Lucas S."/>
            <person name="Salamov A."/>
            <person name="McFadden G.I."/>
            <person name="Lane C.E."/>
            <person name="Keeling P.J."/>
            <person name="Gray M.W."/>
            <person name="Grigoriev I.V."/>
            <person name="Archibald J.M."/>
        </authorList>
    </citation>
    <scope>NUCLEOTIDE SEQUENCE</scope>
    <source>
        <strain evidence="4">CCMP2712</strain>
    </source>
</reference>
<sequence>MDMATSGWSEWRIESHGQSLVAGASAMKAPYSTALSSKVLRGGCYELSCRVVRARGCFAIGWHEKSRDGLAFYMNDRGEIKAGSKLALPVHWSEHVDHGLRFGKLVTCEEGVGTMAEVGMDVMPLPPLSLASLGPGRIVTVFKGEQNCVVELQGQARLEVPIGQYGEYHLCQYIRLRRRKYYMNQKSKATTLTRPPNNEIALLEQDSLVCRKRRCWFQYKVQGKWKKERSAAGELLPVMAYGGSRMSEVLAERDLIEEALLKAKSELFTLLDEQERVELASRCVYVSLASDQVLFEQGESPEADDSMYVVVSGSLKVTIWLSLEASIDVASLGPADAGRRRRAGGSGEMTLLFGNPRTATITATRRCELAKVSRDAITPLLQKREDILERLSEIVKSRELKNKESVRLHRASNSNKST</sequence>
<accession>L1IZM7</accession>
<dbReference type="Proteomes" id="UP000011087">
    <property type="component" value="Unassembled WGS sequence"/>
</dbReference>
<dbReference type="SUPFAM" id="SSF51206">
    <property type="entry name" value="cAMP-binding domain-like"/>
    <property type="match status" value="1"/>
</dbReference>
<dbReference type="InterPro" id="IPR000595">
    <property type="entry name" value="cNMP-bd_dom"/>
</dbReference>
<gene>
    <name evidence="2" type="ORF">GUITHDRAFT_112259</name>
</gene>
<feature type="domain" description="Cyclic nucleotide-binding" evidence="1">
    <location>
        <begin position="267"/>
        <end position="398"/>
    </location>
</feature>
<dbReference type="RefSeq" id="XP_005828527.1">
    <property type="nucleotide sequence ID" value="XM_005828470.1"/>
</dbReference>
<dbReference type="SMART" id="SM00100">
    <property type="entry name" value="cNMP"/>
    <property type="match status" value="1"/>
</dbReference>
<name>L1IZM7_GUITC</name>
<dbReference type="EMBL" id="JH993022">
    <property type="protein sequence ID" value="EKX41547.1"/>
    <property type="molecule type" value="Genomic_DNA"/>
</dbReference>
<dbReference type="GeneID" id="17298295"/>
<keyword evidence="4" id="KW-1185">Reference proteome</keyword>
<dbReference type="Pfam" id="PF00027">
    <property type="entry name" value="cNMP_binding"/>
    <property type="match status" value="1"/>
</dbReference>
<dbReference type="AlphaFoldDB" id="L1IZM7"/>
<organism evidence="2">
    <name type="scientific">Guillardia theta (strain CCMP2712)</name>
    <name type="common">Cryptophyte</name>
    <dbReference type="NCBI Taxonomy" id="905079"/>
    <lineage>
        <taxon>Eukaryota</taxon>
        <taxon>Cryptophyceae</taxon>
        <taxon>Pyrenomonadales</taxon>
        <taxon>Geminigeraceae</taxon>
        <taxon>Guillardia</taxon>
    </lineage>
</organism>
<dbReference type="CDD" id="cd00038">
    <property type="entry name" value="CAP_ED"/>
    <property type="match status" value="1"/>
</dbReference>
<dbReference type="PROSITE" id="PS50042">
    <property type="entry name" value="CNMP_BINDING_3"/>
    <property type="match status" value="1"/>
</dbReference>
<dbReference type="EnsemblProtists" id="EKX41547">
    <property type="protein sequence ID" value="EKX41547"/>
    <property type="gene ID" value="GUITHDRAFT_112259"/>
</dbReference>
<dbReference type="HOGENOM" id="CLU_657977_0_0_1"/>
<evidence type="ECO:0000313" key="2">
    <source>
        <dbReference type="EMBL" id="EKX41547.1"/>
    </source>
</evidence>
<evidence type="ECO:0000259" key="1">
    <source>
        <dbReference type="PROSITE" id="PS50042"/>
    </source>
</evidence>
<protein>
    <recommendedName>
        <fullName evidence="1">Cyclic nucleotide-binding domain-containing protein</fullName>
    </recommendedName>
</protein>
<proteinExistence type="predicted"/>
<evidence type="ECO:0000313" key="3">
    <source>
        <dbReference type="EnsemblProtists" id="EKX41547"/>
    </source>
</evidence>
<dbReference type="InterPro" id="IPR018490">
    <property type="entry name" value="cNMP-bd_dom_sf"/>
</dbReference>
<dbReference type="PaxDb" id="55529-EKX41547"/>